<accession>A0AAE4MFQ4</accession>
<dbReference type="HAMAP" id="MF_00579">
    <property type="entry name" value="FTR"/>
    <property type="match status" value="1"/>
</dbReference>
<name>A0AAE4MFQ4_9EURY</name>
<dbReference type="InterPro" id="IPR002770">
    <property type="entry name" value="ForMFR_H4MPT_ForTrfase_C"/>
</dbReference>
<keyword evidence="2 3" id="KW-0808">Transferase</keyword>
<feature type="domain" description="Formylmethanofuran: tetrahydromethanopterin formyltransferase Ftr C-terminal" evidence="5">
    <location>
        <begin position="157"/>
        <end position="305"/>
    </location>
</feature>
<dbReference type="GO" id="GO:0005737">
    <property type="term" value="C:cytoplasm"/>
    <property type="evidence" value="ECO:0007669"/>
    <property type="project" value="UniProtKB-SubCell"/>
</dbReference>
<evidence type="ECO:0000259" key="5">
    <source>
        <dbReference type="Pfam" id="PF02741"/>
    </source>
</evidence>
<dbReference type="AlphaFoldDB" id="A0AAE4MFQ4"/>
<comment type="pathway">
    <text evidence="3">One-carbon metabolism; methanogenesis from CO(2); 5,10-methenyl-5,6,7,8-tetrahydromethanopterin from CO(2): step 2/3.</text>
</comment>
<evidence type="ECO:0000313" key="6">
    <source>
        <dbReference type="EMBL" id="MDV0443235.1"/>
    </source>
</evidence>
<dbReference type="Gene3D" id="3.30.70.520">
    <property type="match status" value="2"/>
</dbReference>
<evidence type="ECO:0000256" key="1">
    <source>
        <dbReference type="ARBA" id="ARBA00006770"/>
    </source>
</evidence>
<dbReference type="InterPro" id="IPR014053">
    <property type="entry name" value="ForMFR_H4MPT_ForTrfase"/>
</dbReference>
<keyword evidence="3 6" id="KW-0012">Acyltransferase</keyword>
<evidence type="ECO:0000256" key="2">
    <source>
        <dbReference type="ARBA" id="ARBA00022679"/>
    </source>
</evidence>
<evidence type="ECO:0000256" key="3">
    <source>
        <dbReference type="HAMAP-Rule" id="MF_00579"/>
    </source>
</evidence>
<dbReference type="EMBL" id="JAWDKB010000002">
    <property type="protein sequence ID" value="MDV0443235.1"/>
    <property type="molecule type" value="Genomic_DNA"/>
</dbReference>
<feature type="domain" description="Formylmethanofuran: tetrahydromethanopterin formyltransferase Ftr N-terminal" evidence="4">
    <location>
        <begin position="14"/>
        <end position="154"/>
    </location>
</feature>
<evidence type="ECO:0000313" key="7">
    <source>
        <dbReference type="Proteomes" id="UP001283212"/>
    </source>
</evidence>
<dbReference type="InterPro" id="IPR023447">
    <property type="entry name" value="ForMFR_H4MPT_ForTrfase_fd-like"/>
</dbReference>
<dbReference type="Pfam" id="PF01913">
    <property type="entry name" value="FTR"/>
    <property type="match status" value="1"/>
</dbReference>
<dbReference type="GO" id="GO:0019386">
    <property type="term" value="P:methanogenesis, from carbon dioxide"/>
    <property type="evidence" value="ECO:0007669"/>
    <property type="project" value="UniProtKB-UniRule"/>
</dbReference>
<comment type="function">
    <text evidence="3">Catalyzes the reversible transfer of a formyl group from formylmethanofuran (formyl-MFR) to tetrahydromethanopterin (H(4)MPT) to produce 5-formyl tetrahydromethanopterin (5-formyl-H(4)MPT) and methanofuran (MFR).</text>
</comment>
<dbReference type="SUPFAM" id="SSF55112">
    <property type="entry name" value="Formylmethanofuran:tetrahydromethanopterin formyltransferase"/>
    <property type="match status" value="2"/>
</dbReference>
<comment type="catalytic activity">
    <reaction evidence="3">
        <text>N-formylmethanofuran + 5,6,7,8-tetrahydromethanopterin + H(+) = N(5)-formyl-5,6,7,8-tetrahydromethanopterin + methanofuran</text>
        <dbReference type="Rhea" id="RHEA:18061"/>
        <dbReference type="ChEBI" id="CHEBI:15378"/>
        <dbReference type="ChEBI" id="CHEBI:57727"/>
        <dbReference type="ChEBI" id="CHEBI:58018"/>
        <dbReference type="ChEBI" id="CHEBI:58103"/>
        <dbReference type="ChEBI" id="CHEBI:58151"/>
        <dbReference type="EC" id="2.3.1.101"/>
    </reaction>
</comment>
<dbReference type="Proteomes" id="UP001283212">
    <property type="component" value="Unassembled WGS sequence"/>
</dbReference>
<proteinExistence type="inferred from homology"/>
<keyword evidence="3" id="KW-0963">Cytoplasm</keyword>
<comment type="similarity">
    <text evidence="1 3">Belongs to the FTR family.</text>
</comment>
<comment type="subcellular location">
    <subcellularLocation>
        <location evidence="3">Cytoplasm</location>
    </subcellularLocation>
</comment>
<dbReference type="EC" id="2.3.1.101" evidence="3"/>
<dbReference type="GO" id="GO:0006730">
    <property type="term" value="P:one-carbon metabolic process"/>
    <property type="evidence" value="ECO:0007669"/>
    <property type="project" value="UniProtKB-UniRule"/>
</dbReference>
<protein>
    <recommendedName>
        <fullName evidence="3">Formylmethanofuran--tetrahydromethanopterin formyltransferase</fullName>
        <shortName evidence="3">Ftr</shortName>
        <ecNumber evidence="3">2.3.1.101</ecNumber>
    </recommendedName>
    <alternativeName>
        <fullName evidence="3">H4MPT formyltransferase</fullName>
    </alternativeName>
</protein>
<comment type="caution">
    <text evidence="6">The sequence shown here is derived from an EMBL/GenBank/DDBJ whole genome shotgun (WGS) entry which is preliminary data.</text>
</comment>
<gene>
    <name evidence="6" type="primary">fhcD</name>
    <name evidence="3" type="synonym">ftr</name>
    <name evidence="6" type="ORF">McpCs1_06030</name>
</gene>
<comment type="subunit">
    <text evidence="3">Homotetramer.</text>
</comment>
<keyword evidence="3" id="KW-0554">One-carbon metabolism</keyword>
<dbReference type="NCBIfam" id="NF002554">
    <property type="entry name" value="PRK02114.1"/>
    <property type="match status" value="1"/>
</dbReference>
<evidence type="ECO:0000259" key="4">
    <source>
        <dbReference type="Pfam" id="PF01913"/>
    </source>
</evidence>
<reference evidence="6 7" key="1">
    <citation type="submission" date="2023-06" db="EMBL/GenBank/DDBJ databases">
        <title>Genome sequence of Methancorpusculaceae sp. Cs1.</title>
        <authorList>
            <person name="Protasov E."/>
            <person name="Platt K."/>
            <person name="Poehlein A."/>
            <person name="Daniel R."/>
            <person name="Brune A."/>
        </authorList>
    </citation>
    <scope>NUCLEOTIDE SEQUENCE [LARGE SCALE GENOMIC DNA]</scope>
    <source>
        <strain evidence="6 7">Cs1</strain>
    </source>
</reference>
<organism evidence="6 7">
    <name type="scientific">Methanorbis rubei</name>
    <dbReference type="NCBI Taxonomy" id="3028300"/>
    <lineage>
        <taxon>Archaea</taxon>
        <taxon>Methanobacteriati</taxon>
        <taxon>Methanobacteriota</taxon>
        <taxon>Stenosarchaea group</taxon>
        <taxon>Methanomicrobia</taxon>
        <taxon>Methanomicrobiales</taxon>
        <taxon>Methanocorpusculaceae</taxon>
        <taxon>Methanorbis</taxon>
    </lineage>
</organism>
<dbReference type="GO" id="GO:0030270">
    <property type="term" value="F:formylmethanofuran-tetrahydromethanopterin N-formyltransferase activity"/>
    <property type="evidence" value="ECO:0007669"/>
    <property type="project" value="UniProtKB-UniRule"/>
</dbReference>
<dbReference type="Pfam" id="PF02741">
    <property type="entry name" value="FTR_C"/>
    <property type="match status" value="1"/>
</dbReference>
<keyword evidence="3" id="KW-0484">Methanogenesis</keyword>
<sequence>MSYWYTITKTGEHMEFNGVILEDTYAEGFPVWVARVVITAVSKEWAYKAATEATGFATSTIGCPCEAGIEKYLSASETPDHRPGYSILICCGKKALKEQVLERIAECVLTAPTTAVFNGKAGSEEIIPVKLHFFGDGYESKVEVGGIQCWSIPIMGGDFIIEEEVGAIKGVAGGNFLIMGDSQMSALVAAEAAVTAIADVPGCITPFPGGVVSSGSKVGSKKYKFMGASTNEKFCPSIASKVEDTEIPAGVKAVYEIVIDGVDVASVNAAMKAGVQAACRVPGVVKITAGNYGGNLGPFKFQLKDCI</sequence>
<dbReference type="PIRSF" id="PIRSF006414">
    <property type="entry name" value="Ftr_formyl_trnsf"/>
    <property type="match status" value="1"/>
</dbReference>
<keyword evidence="7" id="KW-1185">Reference proteome</keyword>
<dbReference type="NCBIfam" id="TIGR03119">
    <property type="entry name" value="one_C_fhcD"/>
    <property type="match status" value="1"/>
</dbReference>
<dbReference type="InterPro" id="IPR022667">
    <property type="entry name" value="ForMFR_H4MPT_ForTrfase_N"/>
</dbReference>